<dbReference type="InterPro" id="IPR036237">
    <property type="entry name" value="Xyl_isomerase-like_sf"/>
</dbReference>
<evidence type="ECO:0000313" key="3">
    <source>
        <dbReference type="EMBL" id="ADU51985.1"/>
    </source>
</evidence>
<proteinExistence type="predicted"/>
<protein>
    <submittedName>
        <fullName evidence="3">Xylose isomerase domain-containing protein TIM barrel</fullName>
    </submittedName>
</protein>
<dbReference type="Proteomes" id="UP000008915">
    <property type="component" value="Chromosome"/>
</dbReference>
<dbReference type="EMBL" id="CP002344">
    <property type="protein sequence ID" value="ADU51985.1"/>
    <property type="molecule type" value="Genomic_DNA"/>
</dbReference>
<dbReference type="SUPFAM" id="SSF51658">
    <property type="entry name" value="Xylose isomerase-like"/>
    <property type="match status" value="1"/>
</dbReference>
<evidence type="ECO:0000256" key="1">
    <source>
        <dbReference type="SAM" id="MobiDB-lite"/>
    </source>
</evidence>
<reference evidence="3 4" key="1">
    <citation type="journal article" date="2010" name="Stand. Genomic Sci.">
        <title>Complete genome sequence of Thermaerobacter marianensis type strain (7p75a).</title>
        <authorList>
            <person name="Han C."/>
            <person name="Gu W."/>
            <person name="Zhang X."/>
            <person name="Lapidus A."/>
            <person name="Nolan M."/>
            <person name="Copeland A."/>
            <person name="Lucas S."/>
            <person name="Del Rio T.G."/>
            <person name="Tice H."/>
            <person name="Cheng J.F."/>
            <person name="Tapia R."/>
            <person name="Goodwin L."/>
            <person name="Pitluck S."/>
            <person name="Pagani I."/>
            <person name="Ivanova N."/>
            <person name="Mavromatis K."/>
            <person name="Mikhailova N."/>
            <person name="Pati A."/>
            <person name="Chen A."/>
            <person name="Palaniappan K."/>
            <person name="Land M."/>
            <person name="Hauser L."/>
            <person name="Chang Y.J."/>
            <person name="Jeffries C.D."/>
            <person name="Schneider S."/>
            <person name="Rohde M."/>
            <person name="Goker M."/>
            <person name="Pukall R."/>
            <person name="Woyke T."/>
            <person name="Bristow J."/>
            <person name="Eisen J.A."/>
            <person name="Markowitz V."/>
            <person name="Hugenholtz P."/>
            <person name="Kyrpides N.C."/>
            <person name="Klenk H.P."/>
            <person name="Detter J.C."/>
        </authorList>
    </citation>
    <scope>NUCLEOTIDE SEQUENCE [LARGE SCALE GENOMIC DNA]</scope>
    <source>
        <strain evidence="4">ATCC 700841 / DSM 12885 / JCM 10246 / 7p75a</strain>
    </source>
</reference>
<accession>E6SIP1</accession>
<feature type="compositionally biased region" description="Low complexity" evidence="1">
    <location>
        <begin position="318"/>
        <end position="330"/>
    </location>
</feature>
<keyword evidence="3" id="KW-0413">Isomerase</keyword>
<name>E6SIP1_THEM7</name>
<feature type="domain" description="Xylose isomerase-like TIM barrel" evidence="2">
    <location>
        <begin position="44"/>
        <end position="255"/>
    </location>
</feature>
<dbReference type="Gene3D" id="3.20.20.150">
    <property type="entry name" value="Divalent-metal-dependent TIM barrel enzymes"/>
    <property type="match status" value="1"/>
</dbReference>
<evidence type="ECO:0000313" key="4">
    <source>
        <dbReference type="Proteomes" id="UP000008915"/>
    </source>
</evidence>
<gene>
    <name evidence="3" type="ordered locus">Tmar_1888</name>
</gene>
<dbReference type="Pfam" id="PF01261">
    <property type="entry name" value="AP_endonuc_2"/>
    <property type="match status" value="1"/>
</dbReference>
<dbReference type="AlphaFoldDB" id="E6SIP1"/>
<feature type="compositionally biased region" description="Gly residues" evidence="1">
    <location>
        <begin position="304"/>
        <end position="317"/>
    </location>
</feature>
<dbReference type="GO" id="GO:0016853">
    <property type="term" value="F:isomerase activity"/>
    <property type="evidence" value="ECO:0007669"/>
    <property type="project" value="UniProtKB-KW"/>
</dbReference>
<dbReference type="eggNOG" id="COG1082">
    <property type="taxonomic scope" value="Bacteria"/>
</dbReference>
<reference evidence="4" key="2">
    <citation type="journal article" date="2010" name="Stand. Genomic Sci.">
        <title>Complete genome sequence of Thermaerobacter marianensis type strain (7p75aT).</title>
        <authorList>
            <person name="Han C."/>
            <person name="Gu W."/>
            <person name="Zhang X."/>
            <person name="Lapidus A."/>
            <person name="Nolan M."/>
            <person name="Copeland A."/>
            <person name="Lucas S."/>
            <person name="Glavina Del Rio T."/>
            <person name="Tice H."/>
            <person name="Cheng J."/>
            <person name="Tapia R."/>
            <person name="Goodwin L."/>
            <person name="Pitluck S."/>
            <person name="Pagani I."/>
            <person name="Ivanova N."/>
            <person name="Mavromatis K."/>
            <person name="Mikhailova N."/>
            <person name="Pati A."/>
            <person name="Chen A."/>
            <person name="Palaniappan K."/>
            <person name="Land M."/>
            <person name="Hauser L."/>
            <person name="Chang Y."/>
            <person name="Jeffries C."/>
            <person name="Schneider S."/>
            <person name="Rohde M."/>
            <person name="Goker M."/>
            <person name="Pukall R."/>
            <person name="Woyke T."/>
            <person name="Bristow J."/>
            <person name="Eisen J."/>
            <person name="Markowitz V."/>
            <person name="Hugenholtz P."/>
            <person name="Kyrpides N."/>
            <person name="Klenk H."/>
            <person name="Detter J."/>
        </authorList>
    </citation>
    <scope>NUCLEOTIDE SEQUENCE [LARGE SCALE GENOMIC DNA]</scope>
    <source>
        <strain evidence="4">ATCC 700841 / DSM 12885 / JCM 10246 / 7p75a</strain>
    </source>
</reference>
<dbReference type="KEGG" id="tmr:Tmar_1888"/>
<organism evidence="3 4">
    <name type="scientific">Thermaerobacter marianensis (strain ATCC 700841 / DSM 12885 / JCM 10246 / 7p75a)</name>
    <dbReference type="NCBI Taxonomy" id="644966"/>
    <lineage>
        <taxon>Bacteria</taxon>
        <taxon>Bacillati</taxon>
        <taxon>Bacillota</taxon>
        <taxon>Clostridia</taxon>
        <taxon>Eubacteriales</taxon>
        <taxon>Clostridiales Family XVII. Incertae Sedis</taxon>
        <taxon>Thermaerobacter</taxon>
    </lineage>
</organism>
<sequence>MLDRMWLSTLPILYGAAASGAWDEPYRSTRSWSGGLEIFAEGSLWSDPEEALRRLAACLERWEGPRSVHAPFWELNLASPFPDRARWSVEVLRQVVRIAAAGGAEFVVVHTHDTAAPLFDRAAARERVLSALRILAEEAAGRGVRLAVENIGVGEFSLFDRDEFVALFTEVPGAVALLDVGHAHLNGWPLAETIAALGPRLYALHVHDNHGRADEHLPVGEGTIDWQPVWQALRQLPRPPVLVLEYAPGTPVSRQVYDALRIGAWLSGPDRGGGGATADRDEAEGLAISARDGAHSPVVPAGDGVEGPAGGAGGGAVGAAASARGAAWGPCGRQGT</sequence>
<dbReference type="InterPro" id="IPR013022">
    <property type="entry name" value="Xyl_isomerase-like_TIM-brl"/>
</dbReference>
<evidence type="ECO:0000259" key="2">
    <source>
        <dbReference type="Pfam" id="PF01261"/>
    </source>
</evidence>
<dbReference type="HOGENOM" id="CLU_826195_0_0_9"/>
<keyword evidence="4" id="KW-1185">Reference proteome</keyword>
<dbReference type="InterPro" id="IPR050312">
    <property type="entry name" value="IolE/XylAMocC-like"/>
</dbReference>
<dbReference type="STRING" id="644966.Tmar_1888"/>
<dbReference type="PANTHER" id="PTHR12110">
    <property type="entry name" value="HYDROXYPYRUVATE ISOMERASE"/>
    <property type="match status" value="1"/>
</dbReference>
<feature type="region of interest" description="Disordered" evidence="1">
    <location>
        <begin position="290"/>
        <end position="336"/>
    </location>
</feature>